<dbReference type="RefSeq" id="WP_204412804.1">
    <property type="nucleotide sequence ID" value="NZ_JAFBED010000001.1"/>
</dbReference>
<feature type="transmembrane region" description="Helical" evidence="1">
    <location>
        <begin position="7"/>
        <end position="27"/>
    </location>
</feature>
<dbReference type="SUPFAM" id="SSF51735">
    <property type="entry name" value="NAD(P)-binding Rossmann-fold domains"/>
    <property type="match status" value="1"/>
</dbReference>
<organism evidence="2 3">
    <name type="scientific">Sutcliffiella tianshenii</name>
    <dbReference type="NCBI Taxonomy" id="1463404"/>
    <lineage>
        <taxon>Bacteria</taxon>
        <taxon>Bacillati</taxon>
        <taxon>Bacillota</taxon>
        <taxon>Bacilli</taxon>
        <taxon>Bacillales</taxon>
        <taxon>Bacillaceae</taxon>
        <taxon>Sutcliffiella</taxon>
    </lineage>
</organism>
<evidence type="ECO:0000313" key="3">
    <source>
        <dbReference type="Proteomes" id="UP000737402"/>
    </source>
</evidence>
<dbReference type="Gene3D" id="6.20.350.10">
    <property type="match status" value="1"/>
</dbReference>
<feature type="transmembrane region" description="Helical" evidence="1">
    <location>
        <begin position="57"/>
        <end position="74"/>
    </location>
</feature>
<evidence type="ECO:0008006" key="4">
    <source>
        <dbReference type="Google" id="ProtNLM"/>
    </source>
</evidence>
<evidence type="ECO:0000313" key="2">
    <source>
        <dbReference type="EMBL" id="MBM7618517.1"/>
    </source>
</evidence>
<reference evidence="2 3" key="1">
    <citation type="submission" date="2021-01" db="EMBL/GenBank/DDBJ databases">
        <title>Genomic Encyclopedia of Type Strains, Phase IV (KMG-IV): sequencing the most valuable type-strain genomes for metagenomic binning, comparative biology and taxonomic classification.</title>
        <authorList>
            <person name="Goeker M."/>
        </authorList>
    </citation>
    <scope>NUCLEOTIDE SEQUENCE [LARGE SCALE GENOMIC DNA]</scope>
    <source>
        <strain evidence="2 3">DSM 25879</strain>
    </source>
</reference>
<dbReference type="Proteomes" id="UP000737402">
    <property type="component" value="Unassembled WGS sequence"/>
</dbReference>
<protein>
    <recommendedName>
        <fullName evidence="4">RCK N-terminal domain-containing protein</fullName>
    </recommendedName>
</protein>
<dbReference type="InterPro" id="IPR036291">
    <property type="entry name" value="NAD(P)-bd_dom_sf"/>
</dbReference>
<dbReference type="Gene3D" id="3.40.50.720">
    <property type="entry name" value="NAD(P)-binding Rossmann-like Domain"/>
    <property type="match status" value="1"/>
</dbReference>
<keyword evidence="3" id="KW-1185">Reference proteome</keyword>
<keyword evidence="1" id="KW-0812">Transmembrane</keyword>
<accession>A0ABS2NV87</accession>
<proteinExistence type="predicted"/>
<sequence length="652" mass="76279">MFKNWTARYIGFLILVFLFILLAYPYIDVSREIIILMGVYLITVPVIGHLYFKRKQFQLYTFILALVLGIYGFLTEPVKDYSVSNAIYSTFRLFILDVDNVFEPTGSKFVKYPLIIEVARWSAALYTISTIFSLIYSKFHYRLIKWLIGKRGNHIVISGYNSFSELTAIKLTESRYKVVMISEDIPYDRKHELEDKGIFIVSKKMDPYETFRNASVLNAKYCILFHEKESENLDELIALKKLFASQGQLKKRGEQLEIIIHHKGPANLRIIEDIEGELRTENSHYFAIKQINTYKLIADKLFTDFPLYRGYEERVRSKDSEPLHLLCIGFGDTGQHLMLEALERAHFINRKKLKITVLDKAAETLKKEWKRQYPNIDKVGDFQFVPYNNLQQKLDEVVANYDFTHAYICLDQDYADIIEGLEVSKRNKDLPVFVKVNKQGNVSEWIHENTTAFKNLHQFGDLEKVLNTQTLLKEEMSSFAKKTHESYRDLQIDLLNKGMEGVYVPDVWESLNQFTQESNRSTYQHIDTKLMLLGMRAVPLCGEGEEIDFLTFESMVKKSLEDVAAAEHHRWNAFHFLRDWKTMTDKSLPDYPKSESLKQHAALVPWEDLKILEGKLNKSYSFYCRKAIKDLYYILPKDYKLIPYNKGESVDE</sequence>
<evidence type="ECO:0000256" key="1">
    <source>
        <dbReference type="SAM" id="Phobius"/>
    </source>
</evidence>
<dbReference type="EMBL" id="JAFBED010000001">
    <property type="protein sequence ID" value="MBM7618517.1"/>
    <property type="molecule type" value="Genomic_DNA"/>
</dbReference>
<name>A0ABS2NV87_9BACI</name>
<gene>
    <name evidence="2" type="ORF">JOC95_000359</name>
</gene>
<keyword evidence="1" id="KW-0472">Membrane</keyword>
<keyword evidence="1" id="KW-1133">Transmembrane helix</keyword>
<feature type="transmembrane region" description="Helical" evidence="1">
    <location>
        <begin position="33"/>
        <end position="52"/>
    </location>
</feature>
<comment type="caution">
    <text evidence="2">The sequence shown here is derived from an EMBL/GenBank/DDBJ whole genome shotgun (WGS) entry which is preliminary data.</text>
</comment>